<keyword evidence="3" id="KW-1185">Reference proteome</keyword>
<name>A0A2T6BGU8_9BACL</name>
<evidence type="ECO:0000313" key="3">
    <source>
        <dbReference type="Proteomes" id="UP000244240"/>
    </source>
</evidence>
<dbReference type="AlphaFoldDB" id="A0A2T6BGU8"/>
<accession>A0A2T6BGU8</accession>
<reference evidence="2 3" key="1">
    <citation type="submission" date="2018-04" db="EMBL/GenBank/DDBJ databases">
        <title>Genomic Encyclopedia of Archaeal and Bacterial Type Strains, Phase II (KMG-II): from individual species to whole genera.</title>
        <authorList>
            <person name="Goeker M."/>
        </authorList>
    </citation>
    <scope>NUCLEOTIDE SEQUENCE [LARGE SCALE GENOMIC DNA]</scope>
    <source>
        <strain evidence="2 3">DSM 45787</strain>
    </source>
</reference>
<organism evidence="2 3">
    <name type="scientific">Melghirimyces profundicolus</name>
    <dbReference type="NCBI Taxonomy" id="1242148"/>
    <lineage>
        <taxon>Bacteria</taxon>
        <taxon>Bacillati</taxon>
        <taxon>Bacillota</taxon>
        <taxon>Bacilli</taxon>
        <taxon>Bacillales</taxon>
        <taxon>Thermoactinomycetaceae</taxon>
        <taxon>Melghirimyces</taxon>
    </lineage>
</organism>
<proteinExistence type="predicted"/>
<gene>
    <name evidence="2" type="ORF">C8P63_12074</name>
</gene>
<protein>
    <submittedName>
        <fullName evidence="2">Uncharacterized protein</fullName>
    </submittedName>
</protein>
<evidence type="ECO:0000256" key="1">
    <source>
        <dbReference type="SAM" id="Phobius"/>
    </source>
</evidence>
<evidence type="ECO:0000313" key="2">
    <source>
        <dbReference type="EMBL" id="PTX55277.1"/>
    </source>
</evidence>
<dbReference type="Proteomes" id="UP000244240">
    <property type="component" value="Unassembled WGS sequence"/>
</dbReference>
<keyword evidence="1" id="KW-1133">Transmembrane helix</keyword>
<keyword evidence="1" id="KW-0812">Transmembrane</keyword>
<comment type="caution">
    <text evidence="2">The sequence shown here is derived from an EMBL/GenBank/DDBJ whole genome shotgun (WGS) entry which is preliminary data.</text>
</comment>
<sequence>MGAFKVIKNRKGSATITWVVSLPVFLLIFLFLGGLTSAGMTYASTKQAADAGSIAATKKLDEWLLQDSRVQGKLSEIIPDTGENLTNSEKLNSLEKKLLAKVAQELLKQREDELKEYVRMYVQKNGAAPSGKITFPVHDKHIQVEAKTSFQPVGLEEFFQGEFIDGKGLGPEREYLNLLPEGTYTIEY</sequence>
<dbReference type="EMBL" id="QBKR01000020">
    <property type="protein sequence ID" value="PTX55277.1"/>
    <property type="molecule type" value="Genomic_DNA"/>
</dbReference>
<feature type="transmembrane region" description="Helical" evidence="1">
    <location>
        <begin position="12"/>
        <end position="35"/>
    </location>
</feature>
<keyword evidence="1" id="KW-0472">Membrane</keyword>